<dbReference type="PROSITE" id="PS50112">
    <property type="entry name" value="PAS"/>
    <property type="match status" value="2"/>
</dbReference>
<dbReference type="NCBIfam" id="TIGR00229">
    <property type="entry name" value="sensory_box"/>
    <property type="match status" value="2"/>
</dbReference>
<feature type="domain" description="PAS" evidence="14">
    <location>
        <begin position="700"/>
        <end position="776"/>
    </location>
</feature>
<dbReference type="Pfam" id="PF02518">
    <property type="entry name" value="HATPase_c"/>
    <property type="match status" value="1"/>
</dbReference>
<feature type="compositionally biased region" description="Basic and acidic residues" evidence="10">
    <location>
        <begin position="1206"/>
        <end position="1217"/>
    </location>
</feature>
<dbReference type="InterPro" id="IPR035965">
    <property type="entry name" value="PAS-like_dom_sf"/>
</dbReference>
<sequence length="1972" mass="211873">MIVFREQEMEYSPNDCRSGVTCQKHGAVLVVDDSTFEVIATSKNLLDYLSPAGAALREDPKAPIRIEAILGAHLQEVFSAEAFSALRLLLQRAITYGTASCSLSAAAAGTNLWVMGYKGDEGIVLSLENAEESQVTDLLNTSVGQLPFHQLARRAIDRLQAAPNRDVSWLCNAAVQELGLLTGFERVIIGRIIDEDHAQVLAEACTTGLEPSLGKYFPPPQIPKEWMEQSCKQHIPMRFIFDTCAGQVGLLQDAAIAQPITLSMSPLAGVDERQQQALQAMGLRSLLLVPLILVSKGQSKVWGVIIFQNYKEPRTVPCTRRAACTYIVQALRAHLVTSEKGAERAVDRKTSALQATVCDRLTYQVPSTLVSESPSIAELIRCDGVAYVHGGNVVKSGLCPSDLQIQELVTWAQSKVKVDGMFSTSLLQEEGFHHADRLDNSIRGVIVAALSGAHMLLWFRKRADVVPNWAWSEPAASGSPLVTEGSKLPQEERAMPWTPLELAGVRGLQRLADEALRGNSEPMKTMMLVRLNEERLRAMQDLAIVARDLGRMMEIAKTPIIAISKNMLITEWNQRMVELTGRSKASVIGKGLADVLLPQNFEAAKAKIGEVLKGKAEDHFELMVRCTLKDTEDSGAFSQDGTQQDRIEMAEEEGGTGTMVLMVTMTPQWDGLKEVIGISIIGQDITEQKQMMKQCGDGGASSEYKQILDKATMPIWGVDKDGKIVEWNTAMVKTSGISRDQALGKSLIGELVGQEKKLIVPEKDTLLSLEFAIERALAGHETPMVAFKFVNDEGRSVDSMLNIQLRKDQRAGKTNVMCFMEDVTMRRAMEKAMAVRLAAEAAADAKSRHLAFLCHEIRNPLNGILGNISFMEDTALSEEQKELVETTATCGYQLRKIVEDVLDINQIEEGKVQLDQEELHLQRLVNAIISQVGIPAAKKGLQLYSTIEAKCKSWRPRGDPLRLQQVLSNFAWNAVKFTQQGWVEISIGMEEPQPMRADGKQLARYHFRVSDSGEGIPDSLRVRLFEEFSTGRKASSSQYGGTGLGLSICQQLASLMGGDIRCQSEVGKGSTFSLDVDLEIVANTPKDPLSIIRRPSHDPVEVDATSDSGWSQSSGIPGERRLHLVNGEVDHGRTVEEADETDSNESVAGRNLGNERSGSFEHTSSEASAWSEQDVALSAPSTQAAVPSSAFSGDPSLSSATPQIDPTRREAAKDRLARKSPPLLPPTAMLGRQGSGSGWPTVGEGSDLAAQADAMLSQIPSSVYQIARPVVKERLLSKASMPSPRAAAASLNSEQDGLPTPPTTMLETSSVSPNKPPVLSPQQLEPLRPQTGPSAASDSELPRMARQAPLALNLPAVRAAPSTSSILSQSSLLSLPSVYSSGSSQGLAPAFGEVPSCPADGLGQFESASSVPPTPSLPAGLPASGQPGGKLSRGSSVYSPAIPAAPANVRFADSVQKQEAAAAKLTRLFGEEWTFQVIREHITSNAVAVLAEVTVRGSVRQQWGSVPCDGTSPVLLLPVATTAALTAISGIFSESACKPEGPTAGGSALRTEEVGHLSSDWQTRFFTGSGPVSTTVEPRRPLPRAASMSSLAPASNVSVWSSNDTANASRKRHPLKLGPSGAIPEASNLLGALRSSKKLASSRAEIKATHAPQTSLISSPPVHLARSDAGPTSASQVKPPAVTLPNLPACLEAASSTPASPSEWRPAAAAVTKPLPMGSLGVGCASPRLRPLSGALPMASEQHQQHPLGCASPLRWAPETQPPLSGNKMQTPEKHTKDPLRGNKILLRSQSPALADSCSCTGLDPKGVGSAADPEPEPKVLIIDDEPVNVRVIKRALDKENFNVVTGADGTDVVDLVVKRHERFDALLLDERLKVMNGSEACVQVRDYEVANGLPEMPIVAISANVEPDDLKRYAAAGYTAVMGKPINVRSVGTTLKKFLLTYSQIAHSRRAEIKNGNPVKVKKQDDIILFS</sequence>
<dbReference type="InterPro" id="IPR005467">
    <property type="entry name" value="His_kinase_dom"/>
</dbReference>
<evidence type="ECO:0000256" key="4">
    <source>
        <dbReference type="ARBA" id="ARBA00022606"/>
    </source>
</evidence>
<dbReference type="SUPFAM" id="SSF55781">
    <property type="entry name" value="GAF domain-like"/>
    <property type="match status" value="2"/>
</dbReference>
<dbReference type="InterPro" id="IPR036097">
    <property type="entry name" value="HisK_dim/P_sf"/>
</dbReference>
<dbReference type="PROSITE" id="PS50109">
    <property type="entry name" value="HIS_KIN"/>
    <property type="match status" value="1"/>
</dbReference>
<feature type="region of interest" description="Disordered" evidence="10">
    <location>
        <begin position="1402"/>
        <end position="1435"/>
    </location>
</feature>
<feature type="modified residue" description="4-aspartylphosphate" evidence="9">
    <location>
        <position position="1870"/>
    </location>
</feature>
<comment type="subunit">
    <text evidence="1">Homodimer.</text>
</comment>
<dbReference type="CDD" id="cd16922">
    <property type="entry name" value="HATPase_EvgS-ArcB-TorS-like"/>
    <property type="match status" value="1"/>
</dbReference>
<dbReference type="InterPro" id="IPR011006">
    <property type="entry name" value="CheY-like_superfamily"/>
</dbReference>
<dbReference type="Gene3D" id="3.30.565.10">
    <property type="entry name" value="Histidine kinase-like ATPase, C-terminal domain"/>
    <property type="match status" value="1"/>
</dbReference>
<dbReference type="Gene3D" id="3.30.450.270">
    <property type="match status" value="1"/>
</dbReference>
<keyword evidence="3 9" id="KW-0597">Phosphoprotein</keyword>
<evidence type="ECO:0000259" key="12">
    <source>
        <dbReference type="PROSITE" id="PS50109"/>
    </source>
</evidence>
<dbReference type="CDD" id="cd17546">
    <property type="entry name" value="REC_hyHK_CKI1_RcsC-like"/>
    <property type="match status" value="1"/>
</dbReference>
<feature type="region of interest" description="Disordered" evidence="10">
    <location>
        <begin position="1093"/>
        <end position="1120"/>
    </location>
</feature>
<dbReference type="GO" id="GO:0000155">
    <property type="term" value="F:phosphorelay sensor kinase activity"/>
    <property type="evidence" value="ECO:0007669"/>
    <property type="project" value="InterPro"/>
</dbReference>
<evidence type="ECO:0000259" key="11">
    <source>
        <dbReference type="PROSITE" id="PS50046"/>
    </source>
</evidence>
<evidence type="ECO:0000259" key="13">
    <source>
        <dbReference type="PROSITE" id="PS50110"/>
    </source>
</evidence>
<dbReference type="InterPro" id="IPR000014">
    <property type="entry name" value="PAS"/>
</dbReference>
<dbReference type="SUPFAM" id="SSF47384">
    <property type="entry name" value="Homodimeric domain of signal transducing histidine kinase"/>
    <property type="match status" value="1"/>
</dbReference>
<dbReference type="SMART" id="SM00388">
    <property type="entry name" value="HisKA"/>
    <property type="match status" value="1"/>
</dbReference>
<feature type="non-terminal residue" evidence="15">
    <location>
        <position position="1"/>
    </location>
</feature>
<dbReference type="InterPro" id="IPR029016">
    <property type="entry name" value="GAF-like_dom_sf"/>
</dbReference>
<dbReference type="SUPFAM" id="SSF55785">
    <property type="entry name" value="PYP-like sensor domain (PAS domain)"/>
    <property type="match status" value="3"/>
</dbReference>
<dbReference type="Gene3D" id="3.30.450.40">
    <property type="match status" value="1"/>
</dbReference>
<dbReference type="PROSITE" id="PS50110">
    <property type="entry name" value="RESPONSE_REGULATORY"/>
    <property type="match status" value="1"/>
</dbReference>
<keyword evidence="7" id="KW-0157">Chromophore</keyword>
<feature type="compositionally biased region" description="Polar residues" evidence="10">
    <location>
        <begin position="1105"/>
        <end position="1115"/>
    </location>
</feature>
<evidence type="ECO:0000256" key="9">
    <source>
        <dbReference type="PROSITE-ProRule" id="PRU00169"/>
    </source>
</evidence>
<dbReference type="InterPro" id="IPR003661">
    <property type="entry name" value="HisK_dim/P_dom"/>
</dbReference>
<evidence type="ECO:0000256" key="10">
    <source>
        <dbReference type="SAM" id="MobiDB-lite"/>
    </source>
</evidence>
<reference evidence="15" key="1">
    <citation type="journal article" date="2015" name="Nat. Commun.">
        <title>Phytochrome diversity in green plants and the origin of canonical plant phytochromes.</title>
        <authorList>
            <person name="Li F.W."/>
            <person name="Melkonian M."/>
            <person name="Rothfels C.J."/>
            <person name="Villarreal J.C."/>
            <person name="Stevenson D.W."/>
            <person name="Graham S.W."/>
            <person name="Wong G.K."/>
            <person name="Pryer K.M."/>
            <person name="Mathews S."/>
        </authorList>
    </citation>
    <scope>NUCLEOTIDE SEQUENCE</scope>
    <source>
        <strain evidence="15">NBYP</strain>
    </source>
</reference>
<feature type="compositionally biased region" description="Polar residues" evidence="10">
    <location>
        <begin position="1303"/>
        <end position="1313"/>
    </location>
</feature>
<evidence type="ECO:0000256" key="2">
    <source>
        <dbReference type="ARBA" id="ARBA00022543"/>
    </source>
</evidence>
<dbReference type="PANTHER" id="PTHR45339:SF5">
    <property type="entry name" value="HISTIDINE KINASE"/>
    <property type="match status" value="1"/>
</dbReference>
<dbReference type="InterPro" id="IPR043150">
    <property type="entry name" value="Phytochrome_PHY_sf"/>
</dbReference>
<evidence type="ECO:0000256" key="5">
    <source>
        <dbReference type="ARBA" id="ARBA00022679"/>
    </source>
</evidence>
<evidence type="ECO:0000313" key="15">
    <source>
        <dbReference type="EMBL" id="AKN34551.1"/>
    </source>
</evidence>
<dbReference type="InterPro" id="IPR016132">
    <property type="entry name" value="Phyto_chromo_attachment"/>
</dbReference>
<dbReference type="Pfam" id="PF00512">
    <property type="entry name" value="HisKA"/>
    <property type="match status" value="1"/>
</dbReference>
<protein>
    <submittedName>
        <fullName evidence="15">Phytochrome</fullName>
    </submittedName>
</protein>
<dbReference type="Pfam" id="PF00360">
    <property type="entry name" value="PHY"/>
    <property type="match status" value="1"/>
</dbReference>
<dbReference type="PRINTS" id="PR01033">
    <property type="entry name" value="PHYTOCHROME"/>
</dbReference>
<dbReference type="EMBL" id="KT072039">
    <property type="protein sequence ID" value="AKN34551.1"/>
    <property type="molecule type" value="mRNA"/>
</dbReference>
<feature type="domain" description="Phytochrome chromophore attachment site" evidence="11">
    <location>
        <begin position="166"/>
        <end position="329"/>
    </location>
</feature>
<dbReference type="InterPro" id="IPR003018">
    <property type="entry name" value="GAF"/>
</dbReference>
<keyword evidence="6" id="KW-0418">Kinase</keyword>
<dbReference type="InterPro" id="IPR013515">
    <property type="entry name" value="Phytochrome_cen-reg"/>
</dbReference>
<dbReference type="GO" id="GO:0009584">
    <property type="term" value="P:detection of visible light"/>
    <property type="evidence" value="ECO:0007669"/>
    <property type="project" value="InterPro"/>
</dbReference>
<evidence type="ECO:0000256" key="6">
    <source>
        <dbReference type="ARBA" id="ARBA00022777"/>
    </source>
</evidence>
<dbReference type="SUPFAM" id="SSF52172">
    <property type="entry name" value="CheY-like"/>
    <property type="match status" value="1"/>
</dbReference>
<keyword evidence="4" id="KW-0716">Sensory transduction</keyword>
<reference evidence="15" key="2">
    <citation type="submission" date="2015-06" db="EMBL/GenBank/DDBJ databases">
        <authorList>
            <person name="Hoefler B.C."/>
            <person name="Straight P.D."/>
        </authorList>
    </citation>
    <scope>NUCLEOTIDE SEQUENCE</scope>
    <source>
        <strain evidence="15">NBYP</strain>
    </source>
</reference>
<dbReference type="SMART" id="SM00448">
    <property type="entry name" value="REC"/>
    <property type="match status" value="1"/>
</dbReference>
<proteinExistence type="evidence at transcript level"/>
<dbReference type="SUPFAM" id="SSF55874">
    <property type="entry name" value="ATPase domain of HSP90 chaperone/DNA topoisomerase II/histidine kinase"/>
    <property type="match status" value="1"/>
</dbReference>
<dbReference type="InterPro" id="IPR013654">
    <property type="entry name" value="PAS_2"/>
</dbReference>
<dbReference type="PROSITE" id="PS50046">
    <property type="entry name" value="PHYTOCHROME_2"/>
    <property type="match status" value="1"/>
</dbReference>
<dbReference type="GO" id="GO:0006355">
    <property type="term" value="P:regulation of DNA-templated transcription"/>
    <property type="evidence" value="ECO:0007669"/>
    <property type="project" value="InterPro"/>
</dbReference>
<dbReference type="SMART" id="SM00387">
    <property type="entry name" value="HATPase_c"/>
    <property type="match status" value="1"/>
</dbReference>
<dbReference type="InterPro" id="IPR001294">
    <property type="entry name" value="Phytochrome"/>
</dbReference>
<evidence type="ECO:0000256" key="8">
    <source>
        <dbReference type="ARBA" id="ARBA00023170"/>
    </source>
</evidence>
<dbReference type="Gene3D" id="3.30.450.20">
    <property type="entry name" value="PAS domain"/>
    <property type="match status" value="3"/>
</dbReference>
<dbReference type="Gene3D" id="3.40.50.2300">
    <property type="match status" value="1"/>
</dbReference>
<keyword evidence="5" id="KW-0808">Transferase</keyword>
<dbReference type="SMART" id="SM00091">
    <property type="entry name" value="PAS"/>
    <property type="match status" value="2"/>
</dbReference>
<dbReference type="Pfam" id="PF01590">
    <property type="entry name" value="GAF"/>
    <property type="match status" value="1"/>
</dbReference>
<dbReference type="InterPro" id="IPR036890">
    <property type="entry name" value="HATPase_C_sf"/>
</dbReference>
<feature type="domain" description="Histidine kinase" evidence="12">
    <location>
        <begin position="852"/>
        <end position="1080"/>
    </location>
</feature>
<evidence type="ECO:0000256" key="7">
    <source>
        <dbReference type="ARBA" id="ARBA00022991"/>
    </source>
</evidence>
<organism evidence="15">
    <name type="scientific">Mesotaenium kramstae</name>
    <dbReference type="NCBI Taxonomy" id="184486"/>
    <lineage>
        <taxon>Eukaryota</taxon>
        <taxon>Viridiplantae</taxon>
        <taxon>Streptophyta</taxon>
        <taxon>Zygnematophyceae</taxon>
        <taxon>Zygnematophycidae</taxon>
        <taxon>Zygnematales</taxon>
        <taxon>Mesotaeniaceae</taxon>
        <taxon>Mesotaenium</taxon>
    </lineage>
</organism>
<dbReference type="GO" id="GO:0009881">
    <property type="term" value="F:photoreceptor activity"/>
    <property type="evidence" value="ECO:0007669"/>
    <property type="project" value="UniProtKB-KW"/>
</dbReference>
<name>A0A0K0NR13_9VIRI</name>
<dbReference type="CDD" id="cd00130">
    <property type="entry name" value="PAS"/>
    <property type="match status" value="2"/>
</dbReference>
<evidence type="ECO:0000259" key="14">
    <source>
        <dbReference type="PROSITE" id="PS50112"/>
    </source>
</evidence>
<accession>A0A0K0NR13</accession>
<evidence type="ECO:0000256" key="1">
    <source>
        <dbReference type="ARBA" id="ARBA00011738"/>
    </source>
</evidence>
<feature type="domain" description="Response regulatory" evidence="13">
    <location>
        <begin position="1819"/>
        <end position="1940"/>
    </location>
</feature>
<feature type="compositionally biased region" description="Polar residues" evidence="10">
    <location>
        <begin position="1154"/>
        <end position="1171"/>
    </location>
</feature>
<gene>
    <name evidence="15" type="primary">PHYX1</name>
</gene>
<evidence type="ECO:0000256" key="3">
    <source>
        <dbReference type="ARBA" id="ARBA00022553"/>
    </source>
</evidence>
<feature type="compositionally biased region" description="Polar residues" evidence="10">
    <location>
        <begin position="1179"/>
        <end position="1204"/>
    </location>
</feature>
<dbReference type="InterPro" id="IPR013767">
    <property type="entry name" value="PAS_fold"/>
</dbReference>
<feature type="domain" description="PAS" evidence="14">
    <location>
        <begin position="545"/>
        <end position="615"/>
    </location>
</feature>
<dbReference type="CDD" id="cd00082">
    <property type="entry name" value="HisKA"/>
    <property type="match status" value="1"/>
</dbReference>
<feature type="region of interest" description="Disordered" evidence="10">
    <location>
        <begin position="1758"/>
        <end position="1779"/>
    </location>
</feature>
<dbReference type="InterPro" id="IPR003594">
    <property type="entry name" value="HATPase_dom"/>
</dbReference>
<dbReference type="Pfam" id="PF00072">
    <property type="entry name" value="Response_reg"/>
    <property type="match status" value="1"/>
</dbReference>
<dbReference type="InterPro" id="IPR001789">
    <property type="entry name" value="Sig_transdc_resp-reg_receiver"/>
</dbReference>
<dbReference type="PANTHER" id="PTHR45339">
    <property type="entry name" value="HYBRID SIGNAL TRANSDUCTION HISTIDINE KINASE J"/>
    <property type="match status" value="1"/>
</dbReference>
<dbReference type="Pfam" id="PF08446">
    <property type="entry name" value="PAS_2"/>
    <property type="match status" value="1"/>
</dbReference>
<feature type="region of interest" description="Disordered" evidence="10">
    <location>
        <begin position="1643"/>
        <end position="1680"/>
    </location>
</feature>
<feature type="region of interest" description="Disordered" evidence="10">
    <location>
        <begin position="1282"/>
        <end position="1341"/>
    </location>
</feature>
<keyword evidence="8" id="KW-0675">Receptor</keyword>
<dbReference type="Pfam" id="PF00989">
    <property type="entry name" value="PAS"/>
    <property type="match status" value="2"/>
</dbReference>
<keyword evidence="2" id="KW-0600">Photoreceptor protein</keyword>
<dbReference type="Gene3D" id="1.10.287.130">
    <property type="match status" value="1"/>
</dbReference>
<feature type="region of interest" description="Disordered" evidence="10">
    <location>
        <begin position="1134"/>
        <end position="1245"/>
    </location>
</feature>